<dbReference type="AlphaFoldDB" id="W7BQ59"/>
<evidence type="ECO:0000313" key="2">
    <source>
        <dbReference type="Proteomes" id="UP000019254"/>
    </source>
</evidence>
<keyword evidence="2" id="KW-1185">Reference proteome</keyword>
<reference evidence="1 2" key="1">
    <citation type="journal article" date="2014" name="Int. J. Syst. Evol. Microbiol.">
        <title>Listeria floridensis sp. nov., Listeria aquatica sp. nov., Listeria cornellensis sp. nov., Listeria riparia sp. nov. and Listeria grandensis sp. nov., from agricultural and natural environments.</title>
        <authorList>
            <person name="den Bakker H.C."/>
            <person name="Warchocki S."/>
            <person name="Wright E.M."/>
            <person name="Allred A.F."/>
            <person name="Ahlstrom C."/>
            <person name="Manuel C.S."/>
            <person name="Stasiewicz M.J."/>
            <person name="Burrell A."/>
            <person name="Roof S."/>
            <person name="Strawn L."/>
            <person name="Fortes E.D."/>
            <person name="Nightingale K.K."/>
            <person name="Kephart D."/>
            <person name="Wiedmann M."/>
        </authorList>
    </citation>
    <scope>NUCLEOTIDE SEQUENCE [LARGE SCALE GENOMIC DNA]</scope>
    <source>
        <strain evidence="2">FSL F6-969</strain>
    </source>
</reference>
<comment type="caution">
    <text evidence="1">The sequence shown here is derived from an EMBL/GenBank/DDBJ whole genome shotgun (WGS) entry which is preliminary data.</text>
</comment>
<dbReference type="EMBL" id="AODE01000023">
    <property type="protein sequence ID" value="EUJ28192.1"/>
    <property type="molecule type" value="Genomic_DNA"/>
</dbReference>
<accession>W7BQ59</accession>
<organism evidence="1 2">
    <name type="scientific">Listeria cornellensis FSL F6-0969</name>
    <dbReference type="NCBI Taxonomy" id="1265820"/>
    <lineage>
        <taxon>Bacteria</taxon>
        <taxon>Bacillati</taxon>
        <taxon>Bacillota</taxon>
        <taxon>Bacilli</taxon>
        <taxon>Bacillales</taxon>
        <taxon>Listeriaceae</taxon>
        <taxon>Listeria</taxon>
    </lineage>
</organism>
<dbReference type="Proteomes" id="UP000019254">
    <property type="component" value="Unassembled WGS sequence"/>
</dbReference>
<sequence>MKEVMNKMKNKMRRIVSVLTVASILGTSIVTPFNVLFETTVKAAVLATAPIYTAPTEQPASKNFSKTNVSAYLPLIEFYDVYLEIDMTKIAKGYGLQVKLPDGTIHTQYSTTAAGASEKMYVDVLNQKYNKNTRISINVIYQMGKY</sequence>
<evidence type="ECO:0000313" key="1">
    <source>
        <dbReference type="EMBL" id="EUJ28192.1"/>
    </source>
</evidence>
<gene>
    <name evidence="1" type="ORF">PCORN_12847</name>
</gene>
<proteinExistence type="predicted"/>
<name>W7BQ59_9LIST</name>
<dbReference type="PATRIC" id="fig|1265820.5.peg.2539"/>
<protein>
    <submittedName>
        <fullName evidence="1">Uncharacterized protein</fullName>
    </submittedName>
</protein>
<dbReference type="STRING" id="1265820.PCORN_12847"/>